<dbReference type="Gene3D" id="3.80.10.10">
    <property type="entry name" value="Ribonuclease Inhibitor"/>
    <property type="match status" value="1"/>
</dbReference>
<evidence type="ECO:0000256" key="1">
    <source>
        <dbReference type="ARBA" id="ARBA00022821"/>
    </source>
</evidence>
<accession>A0A8K0H8Z8</accession>
<dbReference type="Pfam" id="PF23247">
    <property type="entry name" value="LRR_RPS2"/>
    <property type="match status" value="1"/>
</dbReference>
<comment type="caution">
    <text evidence="4">The sequence shown here is derived from an EMBL/GenBank/DDBJ whole genome shotgun (WGS) entry which is preliminary data.</text>
</comment>
<dbReference type="AlphaFoldDB" id="A0A8K0H8Z8"/>
<feature type="region of interest" description="Disordered" evidence="2">
    <location>
        <begin position="175"/>
        <end position="199"/>
    </location>
</feature>
<evidence type="ECO:0000256" key="2">
    <source>
        <dbReference type="SAM" id="MobiDB-lite"/>
    </source>
</evidence>
<dbReference type="SUPFAM" id="SSF52047">
    <property type="entry name" value="RNI-like"/>
    <property type="match status" value="1"/>
</dbReference>
<organism evidence="4 5">
    <name type="scientific">Rhamnella rubrinervis</name>
    <dbReference type="NCBI Taxonomy" id="2594499"/>
    <lineage>
        <taxon>Eukaryota</taxon>
        <taxon>Viridiplantae</taxon>
        <taxon>Streptophyta</taxon>
        <taxon>Embryophyta</taxon>
        <taxon>Tracheophyta</taxon>
        <taxon>Spermatophyta</taxon>
        <taxon>Magnoliopsida</taxon>
        <taxon>eudicotyledons</taxon>
        <taxon>Gunneridae</taxon>
        <taxon>Pentapetalae</taxon>
        <taxon>rosids</taxon>
        <taxon>fabids</taxon>
        <taxon>Rosales</taxon>
        <taxon>Rhamnaceae</taxon>
        <taxon>rhamnoid group</taxon>
        <taxon>Rhamneae</taxon>
        <taxon>Rhamnella</taxon>
    </lineage>
</organism>
<evidence type="ECO:0000259" key="3">
    <source>
        <dbReference type="Pfam" id="PF23247"/>
    </source>
</evidence>
<dbReference type="OrthoDB" id="1165828at2759"/>
<evidence type="ECO:0000313" key="4">
    <source>
        <dbReference type="EMBL" id="KAF3447925.1"/>
    </source>
</evidence>
<keyword evidence="5" id="KW-1185">Reference proteome</keyword>
<dbReference type="Proteomes" id="UP000796880">
    <property type="component" value="Unassembled WGS sequence"/>
</dbReference>
<dbReference type="InterPro" id="IPR032675">
    <property type="entry name" value="LRR_dom_sf"/>
</dbReference>
<feature type="domain" description="Disease resistance protein At4g27190-like leucine-rich repeats" evidence="3">
    <location>
        <begin position="48"/>
        <end position="154"/>
    </location>
</feature>
<keyword evidence="1" id="KW-0611">Plant defense</keyword>
<name>A0A8K0H8Z8_9ROSA</name>
<reference evidence="4" key="1">
    <citation type="submission" date="2020-03" db="EMBL/GenBank/DDBJ databases">
        <title>A high-quality chromosome-level genome assembly of a woody plant with both climbing and erect habits, Rhamnella rubrinervis.</title>
        <authorList>
            <person name="Lu Z."/>
            <person name="Yang Y."/>
            <person name="Zhu X."/>
            <person name="Sun Y."/>
        </authorList>
    </citation>
    <scope>NUCLEOTIDE SEQUENCE</scope>
    <source>
        <strain evidence="4">BYM</strain>
        <tissue evidence="4">Leaf</tissue>
    </source>
</reference>
<dbReference type="EMBL" id="VOIH02000004">
    <property type="protein sequence ID" value="KAF3447925.1"/>
    <property type="molecule type" value="Genomic_DNA"/>
</dbReference>
<evidence type="ECO:0000313" key="5">
    <source>
        <dbReference type="Proteomes" id="UP000796880"/>
    </source>
</evidence>
<gene>
    <name evidence="4" type="ORF">FNV43_RR08632</name>
</gene>
<dbReference type="InterPro" id="IPR050905">
    <property type="entry name" value="Plant_NBS-LRR"/>
</dbReference>
<dbReference type="PANTHER" id="PTHR33463:SF181">
    <property type="entry name" value="AAA+ ATPASE DOMAIN-CONTAINING PROTEIN"/>
    <property type="match status" value="1"/>
</dbReference>
<protein>
    <recommendedName>
        <fullName evidence="3">Disease resistance protein At4g27190-like leucine-rich repeats domain-containing protein</fullName>
    </recommendedName>
</protein>
<proteinExistence type="predicted"/>
<dbReference type="PANTHER" id="PTHR33463">
    <property type="entry name" value="NB-ARC DOMAIN-CONTAINING PROTEIN-RELATED"/>
    <property type="match status" value="1"/>
</dbReference>
<sequence>MLFSCFNTKWIIVFNKENSHLAGPVFPNLEFLKVKDCGRLKNIVSSAISFRNLVRLEVIGCHGLKHLISCSVAKSFIQLQSIGVEDCQIMVEILSSGDDNGNIDDADANEMTFGRLKDLKLSNLPNLKGFCSRNYNVIFLFLTTLSMTRCLEMKISIDGVLQNDSKHEGVIRITEEEEQGQDDDNEGNNDDVDEFEKWW</sequence>
<dbReference type="InterPro" id="IPR057135">
    <property type="entry name" value="At4g27190-like_LRR"/>
</dbReference>